<keyword evidence="4" id="KW-0539">Nucleus</keyword>
<dbReference type="InterPro" id="IPR007219">
    <property type="entry name" value="XnlR_reg_dom"/>
</dbReference>
<keyword evidence="8" id="KW-1185">Reference proteome</keyword>
<dbReference type="GO" id="GO:0006351">
    <property type="term" value="P:DNA-templated transcription"/>
    <property type="evidence" value="ECO:0007669"/>
    <property type="project" value="InterPro"/>
</dbReference>
<dbReference type="PROSITE" id="PS50048">
    <property type="entry name" value="ZN2_CY6_FUNGAL_2"/>
    <property type="match status" value="1"/>
</dbReference>
<evidence type="ECO:0000256" key="1">
    <source>
        <dbReference type="ARBA" id="ARBA00022723"/>
    </source>
</evidence>
<dbReference type="Pfam" id="PF00172">
    <property type="entry name" value="Zn_clus"/>
    <property type="match status" value="1"/>
</dbReference>
<dbReference type="PROSITE" id="PS00463">
    <property type="entry name" value="ZN2_CY6_FUNGAL_1"/>
    <property type="match status" value="1"/>
</dbReference>
<evidence type="ECO:0000256" key="5">
    <source>
        <dbReference type="SAM" id="MobiDB-lite"/>
    </source>
</evidence>
<dbReference type="KEGG" id="pfy:PFICI_04577"/>
<dbReference type="OMA" id="INEIHRD"/>
<dbReference type="CDD" id="cd12148">
    <property type="entry name" value="fungal_TF_MHR"/>
    <property type="match status" value="1"/>
</dbReference>
<dbReference type="SMART" id="SM00066">
    <property type="entry name" value="GAL4"/>
    <property type="match status" value="1"/>
</dbReference>
<dbReference type="PANTHER" id="PTHR47424:SF14">
    <property type="entry name" value="ZINC FINGER PROTEIN GRT1"/>
    <property type="match status" value="1"/>
</dbReference>
<dbReference type="PANTHER" id="PTHR47424">
    <property type="entry name" value="REGULATORY PROTEIN GAL4"/>
    <property type="match status" value="1"/>
</dbReference>
<gene>
    <name evidence="7" type="ORF">PFICI_04577</name>
</gene>
<evidence type="ECO:0000313" key="8">
    <source>
        <dbReference type="Proteomes" id="UP000030651"/>
    </source>
</evidence>
<dbReference type="RefSeq" id="XP_007831349.1">
    <property type="nucleotide sequence ID" value="XM_007833158.1"/>
</dbReference>
<dbReference type="GO" id="GO:0008270">
    <property type="term" value="F:zinc ion binding"/>
    <property type="evidence" value="ECO:0007669"/>
    <property type="project" value="InterPro"/>
</dbReference>
<keyword evidence="2" id="KW-0805">Transcription regulation</keyword>
<dbReference type="Pfam" id="PF04082">
    <property type="entry name" value="Fungal_trans"/>
    <property type="match status" value="1"/>
</dbReference>
<reference evidence="8" key="1">
    <citation type="journal article" date="2015" name="BMC Genomics">
        <title>Genomic and transcriptomic analysis of the endophytic fungus Pestalotiopsis fici reveals its lifestyle and high potential for synthesis of natural products.</title>
        <authorList>
            <person name="Wang X."/>
            <person name="Zhang X."/>
            <person name="Liu L."/>
            <person name="Xiang M."/>
            <person name="Wang W."/>
            <person name="Sun X."/>
            <person name="Che Y."/>
            <person name="Guo L."/>
            <person name="Liu G."/>
            <person name="Guo L."/>
            <person name="Wang C."/>
            <person name="Yin W.B."/>
            <person name="Stadler M."/>
            <person name="Zhang X."/>
            <person name="Liu X."/>
        </authorList>
    </citation>
    <scope>NUCLEOTIDE SEQUENCE [LARGE SCALE GENOMIC DNA]</scope>
    <source>
        <strain evidence="8">W106-1 / CGMCC3.15140</strain>
    </source>
</reference>
<dbReference type="GO" id="GO:0000981">
    <property type="term" value="F:DNA-binding transcription factor activity, RNA polymerase II-specific"/>
    <property type="evidence" value="ECO:0007669"/>
    <property type="project" value="InterPro"/>
</dbReference>
<dbReference type="AlphaFoldDB" id="W3XC08"/>
<evidence type="ECO:0000256" key="3">
    <source>
        <dbReference type="ARBA" id="ARBA00023163"/>
    </source>
</evidence>
<feature type="region of interest" description="Disordered" evidence="5">
    <location>
        <begin position="1"/>
        <end position="20"/>
    </location>
</feature>
<proteinExistence type="predicted"/>
<dbReference type="Proteomes" id="UP000030651">
    <property type="component" value="Unassembled WGS sequence"/>
</dbReference>
<dbReference type="HOGENOM" id="CLU_792513_0_0_1"/>
<dbReference type="InterPro" id="IPR001138">
    <property type="entry name" value="Zn2Cys6_DnaBD"/>
</dbReference>
<accession>W3XC08</accession>
<protein>
    <recommendedName>
        <fullName evidence="6">Zn(2)-C6 fungal-type domain-containing protein</fullName>
    </recommendedName>
</protein>
<organism evidence="7 8">
    <name type="scientific">Pestalotiopsis fici (strain W106-1 / CGMCC3.15140)</name>
    <dbReference type="NCBI Taxonomy" id="1229662"/>
    <lineage>
        <taxon>Eukaryota</taxon>
        <taxon>Fungi</taxon>
        <taxon>Dikarya</taxon>
        <taxon>Ascomycota</taxon>
        <taxon>Pezizomycotina</taxon>
        <taxon>Sordariomycetes</taxon>
        <taxon>Xylariomycetidae</taxon>
        <taxon>Amphisphaeriales</taxon>
        <taxon>Sporocadaceae</taxon>
        <taxon>Pestalotiopsis</taxon>
    </lineage>
</organism>
<evidence type="ECO:0000256" key="2">
    <source>
        <dbReference type="ARBA" id="ARBA00023015"/>
    </source>
</evidence>
<dbReference type="InParanoid" id="W3XC08"/>
<keyword evidence="1" id="KW-0479">Metal-binding</keyword>
<dbReference type="SUPFAM" id="SSF57701">
    <property type="entry name" value="Zn2/Cys6 DNA-binding domain"/>
    <property type="match status" value="1"/>
</dbReference>
<keyword evidence="3" id="KW-0804">Transcription</keyword>
<dbReference type="GO" id="GO:0003677">
    <property type="term" value="F:DNA binding"/>
    <property type="evidence" value="ECO:0007669"/>
    <property type="project" value="InterPro"/>
</dbReference>
<dbReference type="GeneID" id="19269590"/>
<dbReference type="OrthoDB" id="2123952at2759"/>
<dbReference type="CDD" id="cd00067">
    <property type="entry name" value="GAL4"/>
    <property type="match status" value="1"/>
</dbReference>
<evidence type="ECO:0000313" key="7">
    <source>
        <dbReference type="EMBL" id="ETS82701.1"/>
    </source>
</evidence>
<dbReference type="InterPro" id="IPR036864">
    <property type="entry name" value="Zn2-C6_fun-type_DNA-bd_sf"/>
</dbReference>
<dbReference type="Gene3D" id="4.10.240.10">
    <property type="entry name" value="Zn(2)-C6 fungal-type DNA-binding domain"/>
    <property type="match status" value="1"/>
</dbReference>
<feature type="domain" description="Zn(2)-C6 fungal-type" evidence="6">
    <location>
        <begin position="30"/>
        <end position="59"/>
    </location>
</feature>
<sequence>MDVSAPRDNPIDSIHSQSQAQKGLVRNQIACERCRLHKQKCDGASPCSKCAQRGVTCAYRVKKRPRRKRAVALPRQGTAASTAASTAAELCSLFPRVRASQDLPGKSFSELYYGPSSNFSLMQQLYRQLSHHHGVGLQPSPGYVQDAGDGLDEFHYRNVCFHSQLANLDRPPYENAPNDPPRYLDAYFETIGVLFPIVREEDLRARLPHLEALDGLALAPLHRAVLLAALATGALFCGARDEGEGLLQMAHQIADEYRHIINNEVVIFNFLMISRFFCLPEDKTRTFAKFLAHALFYDCTGRYNLAYLHNGHACRAAHAVGLHQTSWTSNSMASDPLGPTVYCALFVQER</sequence>
<evidence type="ECO:0000259" key="6">
    <source>
        <dbReference type="PROSITE" id="PS50048"/>
    </source>
</evidence>
<name>W3XC08_PESFW</name>
<dbReference type="EMBL" id="KI912111">
    <property type="protein sequence ID" value="ETS82701.1"/>
    <property type="molecule type" value="Genomic_DNA"/>
</dbReference>
<dbReference type="InterPro" id="IPR051127">
    <property type="entry name" value="Fungal_SecMet_Regulators"/>
</dbReference>
<evidence type="ECO:0000256" key="4">
    <source>
        <dbReference type="ARBA" id="ARBA00023242"/>
    </source>
</evidence>